<feature type="chain" id="PRO_5046281875" evidence="2">
    <location>
        <begin position="29"/>
        <end position="669"/>
    </location>
</feature>
<dbReference type="SUPFAM" id="SSF49373">
    <property type="entry name" value="Invasin/intimin cell-adhesion fragments"/>
    <property type="match status" value="2"/>
</dbReference>
<dbReference type="PROSITE" id="PS51127">
    <property type="entry name" value="BIG1"/>
    <property type="match status" value="1"/>
</dbReference>
<dbReference type="InterPro" id="IPR003344">
    <property type="entry name" value="Big_1_dom"/>
</dbReference>
<keyword evidence="2" id="KW-0732">Signal</keyword>
<dbReference type="InterPro" id="IPR013783">
    <property type="entry name" value="Ig-like_fold"/>
</dbReference>
<protein>
    <submittedName>
        <fullName evidence="4">Ig-like domain-containing protein</fullName>
    </submittedName>
</protein>
<dbReference type="Proteomes" id="UP001596473">
    <property type="component" value="Unassembled WGS sequence"/>
</dbReference>
<organism evidence="4 5">
    <name type="scientific">Iodobacter arcticus</name>
    <dbReference type="NCBI Taxonomy" id="590593"/>
    <lineage>
        <taxon>Bacteria</taxon>
        <taxon>Pseudomonadati</taxon>
        <taxon>Pseudomonadota</taxon>
        <taxon>Betaproteobacteria</taxon>
        <taxon>Neisseriales</taxon>
        <taxon>Chitinibacteraceae</taxon>
        <taxon>Iodobacter</taxon>
    </lineage>
</organism>
<dbReference type="InterPro" id="IPR008964">
    <property type="entry name" value="Invasin/intimin_cell_adhesion"/>
</dbReference>
<sequence length="669" mass="67418">MERINFNGKAARKVAGGLLLLATIMLTACNGSSGDGSSTPTPTPVPNASAVATKILVSTDKSTGVKTGGTDEATLTIQAIDKNGGAINGALINLSTTSGVLSSSGITTGTDGKATVKFNAGDDKNNRVESITLSSGTAATNNLFTTAFPVKVIGSTVSITTTANSLVSGKETQLEVLVKDGNEQLIDGAKVNFSNSGSGSVTFSAPEVTTVNGGKATVKVTGATAGLTTITATALGNTKTQDLTITGTSASSFRISSPDASRYALSTNTALPITVNAPGSSTVVFAATLGTWPNGKTTLEVPVVNGSASATFSSSSTGIATVSAYDKTKPSQSSSMSVALTANVANVSAVDVSVQSKASILAPSAGTQQNTTLITAKVTDKAGQPVGNIPVAFDISQSTGGGETVSPVVVLTSDGTDPNKPLGVAETTFTSGSLPSGQSSKSVGVRATALLANGATQPSIASAQITIAGGAGSISIGQASKIGSSADNTRYQLSMSAIVADAAGNPPPVGTEVNISVWPLYFSTGSGCAYDKTFKAEDTNENLILDAGEDGVISQVDNITFQLPLTSASAPYVPKPSINSKNGKLDPPPAAAGTVPVKVKTETDGSAPFVFTYNKSDSIWTVVRMRASTKVQGTETVSESIFRLSPTKEDVDLPKTCFISDSKYNAIVP</sequence>
<name>A0ABW2QX36_9NEIS</name>
<dbReference type="PROSITE" id="PS51257">
    <property type="entry name" value="PROKAR_LIPOPROTEIN"/>
    <property type="match status" value="1"/>
</dbReference>
<feature type="domain" description="Big-1" evidence="3">
    <location>
        <begin position="156"/>
        <end position="246"/>
    </location>
</feature>
<evidence type="ECO:0000313" key="5">
    <source>
        <dbReference type="Proteomes" id="UP001596473"/>
    </source>
</evidence>
<dbReference type="SMART" id="SM00634">
    <property type="entry name" value="BID_1"/>
    <property type="match status" value="2"/>
</dbReference>
<evidence type="ECO:0000256" key="1">
    <source>
        <dbReference type="ARBA" id="ARBA00010116"/>
    </source>
</evidence>
<comment type="caution">
    <text evidence="4">The sequence shown here is derived from an EMBL/GenBank/DDBJ whole genome shotgun (WGS) entry which is preliminary data.</text>
</comment>
<evidence type="ECO:0000313" key="4">
    <source>
        <dbReference type="EMBL" id="MFC7420287.1"/>
    </source>
</evidence>
<accession>A0ABW2QX36</accession>
<dbReference type="Pfam" id="PF02369">
    <property type="entry name" value="Big_1"/>
    <property type="match status" value="1"/>
</dbReference>
<reference evidence="5" key="1">
    <citation type="journal article" date="2019" name="Int. J. Syst. Evol. Microbiol.">
        <title>The Global Catalogue of Microorganisms (GCM) 10K type strain sequencing project: providing services to taxonomists for standard genome sequencing and annotation.</title>
        <authorList>
            <consortium name="The Broad Institute Genomics Platform"/>
            <consortium name="The Broad Institute Genome Sequencing Center for Infectious Disease"/>
            <person name="Wu L."/>
            <person name="Ma J."/>
        </authorList>
    </citation>
    <scope>NUCLEOTIDE SEQUENCE [LARGE SCALE GENOMIC DNA]</scope>
    <source>
        <strain evidence="5">CCUG 62945</strain>
    </source>
</reference>
<keyword evidence="5" id="KW-1185">Reference proteome</keyword>
<feature type="signal peptide" evidence="2">
    <location>
        <begin position="1"/>
        <end position="28"/>
    </location>
</feature>
<gene>
    <name evidence="4" type="ORF">ACFQNF_10360</name>
</gene>
<dbReference type="Gene3D" id="2.60.40.10">
    <property type="entry name" value="Immunoglobulins"/>
    <property type="match status" value="2"/>
</dbReference>
<dbReference type="RefSeq" id="WP_380187920.1">
    <property type="nucleotide sequence ID" value="NZ_JBHTBQ010000016.1"/>
</dbReference>
<dbReference type="EMBL" id="JBHTBQ010000016">
    <property type="protein sequence ID" value="MFC7420287.1"/>
    <property type="molecule type" value="Genomic_DNA"/>
</dbReference>
<comment type="similarity">
    <text evidence="1">Belongs to the intimin/invasin family.</text>
</comment>
<proteinExistence type="inferred from homology"/>
<evidence type="ECO:0000259" key="3">
    <source>
        <dbReference type="PROSITE" id="PS51127"/>
    </source>
</evidence>
<evidence type="ECO:0000256" key="2">
    <source>
        <dbReference type="SAM" id="SignalP"/>
    </source>
</evidence>